<organism evidence="4 5">
    <name type="scientific">Candidatus Methylomirabilis limnetica</name>
    <dbReference type="NCBI Taxonomy" id="2033718"/>
    <lineage>
        <taxon>Bacteria</taxon>
        <taxon>Candidatus Methylomirabilota</taxon>
        <taxon>Candidatus Methylomirabilia</taxon>
        <taxon>Candidatus Methylomirabilales</taxon>
        <taxon>Candidatus Methylomirabilaceae</taxon>
        <taxon>Candidatus Methylomirabilis</taxon>
    </lineage>
</organism>
<dbReference type="GO" id="GO:0008483">
    <property type="term" value="F:transaminase activity"/>
    <property type="evidence" value="ECO:0007669"/>
    <property type="project" value="TreeGrafter"/>
</dbReference>
<evidence type="ECO:0000256" key="3">
    <source>
        <dbReference type="RuleBase" id="RU004508"/>
    </source>
</evidence>
<dbReference type="CDD" id="cd00616">
    <property type="entry name" value="AHBA_syn"/>
    <property type="match status" value="1"/>
</dbReference>
<reference evidence="4 5" key="1">
    <citation type="submission" date="2017-09" db="EMBL/GenBank/DDBJ databases">
        <title>Bloom of a denitrifying methanotroph, Candidatus Methylomirabilis limnetica, in a deep stratified lake.</title>
        <authorList>
            <person name="Graf J.S."/>
            <person name="Marchant H.K."/>
            <person name="Tienken D."/>
            <person name="Hach P.F."/>
            <person name="Brand A."/>
            <person name="Schubert C.J."/>
            <person name="Kuypers M.M."/>
            <person name="Milucka J."/>
        </authorList>
    </citation>
    <scope>NUCLEOTIDE SEQUENCE [LARGE SCALE GENOMIC DNA]</scope>
    <source>
        <strain evidence="4 5">Zug</strain>
    </source>
</reference>
<dbReference type="InterPro" id="IPR015422">
    <property type="entry name" value="PyrdxlP-dep_Trfase_small"/>
</dbReference>
<dbReference type="PIRSF" id="PIRSF000390">
    <property type="entry name" value="PLP_StrS"/>
    <property type="match status" value="1"/>
</dbReference>
<keyword evidence="2 3" id="KW-0663">Pyridoxal phosphate</keyword>
<sequence length="389" mass="42973">MQNGQQQKIPFHLPSIGEEEIAEVVEVLRSGWLTTGPKVRQFEEAFAAYVGAKHAIAVNSCTAALHLALDAVGVGAGDEVILPTYTFAATGEVVTYLGARPVLADCRPDTFNIDAATVAPLITPKTKAIIPVHIAGQACDMDPIMELAREHHLHVIEDAAHALHATYKGKMIGAIGDLTAFSFYATKPITTGEGGMIATMRDDHAARMKRMSLHGLSGDAWNRYSDKGHWYYEILDFGFKYNLTDLAAALGIQQLRRSDDFYKRRREIARMYSESFSGLETCVIPQEADYGTHAWHLYILQLNLPALASGRDEVIRSLGEKGIGTSVHFIPLHLHPVYQRSFGYHQGAFPNAEHIFERAVSLPIYPAMTNADIGRVIESVHDTLHTLRR</sequence>
<dbReference type="GO" id="GO:0000271">
    <property type="term" value="P:polysaccharide biosynthetic process"/>
    <property type="evidence" value="ECO:0007669"/>
    <property type="project" value="TreeGrafter"/>
</dbReference>
<evidence type="ECO:0000313" key="4">
    <source>
        <dbReference type="EMBL" id="PTL34926.1"/>
    </source>
</evidence>
<keyword evidence="5" id="KW-1185">Reference proteome</keyword>
<dbReference type="GO" id="GO:0030170">
    <property type="term" value="F:pyridoxal phosphate binding"/>
    <property type="evidence" value="ECO:0007669"/>
    <property type="project" value="TreeGrafter"/>
</dbReference>
<dbReference type="OrthoDB" id="9766188at2"/>
<dbReference type="InterPro" id="IPR015424">
    <property type="entry name" value="PyrdxlP-dep_Trfase"/>
</dbReference>
<dbReference type="Gene3D" id="3.90.1150.10">
    <property type="entry name" value="Aspartate Aminotransferase, domain 1"/>
    <property type="match status" value="1"/>
</dbReference>
<dbReference type="PANTHER" id="PTHR30244:SF34">
    <property type="entry name" value="DTDP-4-AMINO-4,6-DIDEOXYGALACTOSE TRANSAMINASE"/>
    <property type="match status" value="1"/>
</dbReference>
<comment type="caution">
    <text evidence="4">The sequence shown here is derived from an EMBL/GenBank/DDBJ whole genome shotgun (WGS) entry which is preliminary data.</text>
</comment>
<gene>
    <name evidence="4" type="ORF">CLG94_12510</name>
</gene>
<feature type="modified residue" description="N6-(pyridoxal phosphate)lysine" evidence="2">
    <location>
        <position position="187"/>
    </location>
</feature>
<dbReference type="EMBL" id="NVQC01000038">
    <property type="protein sequence ID" value="PTL34926.1"/>
    <property type="molecule type" value="Genomic_DNA"/>
</dbReference>
<name>A0A2T4TUX9_9BACT</name>
<dbReference type="AlphaFoldDB" id="A0A2T4TUX9"/>
<comment type="similarity">
    <text evidence="3">Belongs to the DegT/DnrJ/EryC1 family.</text>
</comment>
<dbReference type="SUPFAM" id="SSF53383">
    <property type="entry name" value="PLP-dependent transferases"/>
    <property type="match status" value="1"/>
</dbReference>
<protein>
    <submittedName>
        <fullName evidence="4">UDP-4-amino-4, 6-dideoxy-N-acetyl-beta-L-altrosamine transaminase</fullName>
    </submittedName>
</protein>
<accession>A0A2T4TUX9</accession>
<evidence type="ECO:0000313" key="5">
    <source>
        <dbReference type="Proteomes" id="UP000241436"/>
    </source>
</evidence>
<evidence type="ECO:0000256" key="1">
    <source>
        <dbReference type="PIRSR" id="PIRSR000390-1"/>
    </source>
</evidence>
<dbReference type="InterPro" id="IPR015421">
    <property type="entry name" value="PyrdxlP-dep_Trfase_major"/>
</dbReference>
<dbReference type="Proteomes" id="UP000241436">
    <property type="component" value="Unassembled WGS sequence"/>
</dbReference>
<proteinExistence type="inferred from homology"/>
<dbReference type="Gene3D" id="3.40.640.10">
    <property type="entry name" value="Type I PLP-dependent aspartate aminotransferase-like (Major domain)"/>
    <property type="match status" value="1"/>
</dbReference>
<evidence type="ECO:0000256" key="2">
    <source>
        <dbReference type="PIRSR" id="PIRSR000390-2"/>
    </source>
</evidence>
<dbReference type="Pfam" id="PF01041">
    <property type="entry name" value="DegT_DnrJ_EryC1"/>
    <property type="match status" value="1"/>
</dbReference>
<dbReference type="InterPro" id="IPR000653">
    <property type="entry name" value="DegT/StrS_aminotransferase"/>
</dbReference>
<feature type="active site" description="Proton acceptor" evidence="1">
    <location>
        <position position="187"/>
    </location>
</feature>
<reference evidence="5" key="2">
    <citation type="journal article" date="2018" name="Environ. Microbiol.">
        <title>Bloom of a denitrifying methanotroph, 'Candidatus Methylomirabilis limnetica', in a deep stratified lake.</title>
        <authorList>
            <person name="Graf J.S."/>
            <person name="Mayr M.J."/>
            <person name="Marchant H.K."/>
            <person name="Tienken D."/>
            <person name="Hach P.F."/>
            <person name="Brand A."/>
            <person name="Schubert C.J."/>
            <person name="Kuypers M.M."/>
            <person name="Milucka J."/>
        </authorList>
    </citation>
    <scope>NUCLEOTIDE SEQUENCE [LARGE SCALE GENOMIC DNA]</scope>
    <source>
        <strain evidence="5">Zug</strain>
    </source>
</reference>
<dbReference type="PANTHER" id="PTHR30244">
    <property type="entry name" value="TRANSAMINASE"/>
    <property type="match status" value="1"/>
</dbReference>